<evidence type="ECO:0000313" key="2">
    <source>
        <dbReference type="Proteomes" id="UP000178656"/>
    </source>
</evidence>
<reference evidence="1 2" key="1">
    <citation type="journal article" date="2016" name="Nat. Commun.">
        <title>Thousands of microbial genomes shed light on interconnected biogeochemical processes in an aquifer system.</title>
        <authorList>
            <person name="Anantharaman K."/>
            <person name="Brown C.T."/>
            <person name="Hug L.A."/>
            <person name="Sharon I."/>
            <person name="Castelle C.J."/>
            <person name="Probst A.J."/>
            <person name="Thomas B.C."/>
            <person name="Singh A."/>
            <person name="Wilkins M.J."/>
            <person name="Karaoz U."/>
            <person name="Brodie E.L."/>
            <person name="Williams K.H."/>
            <person name="Hubbard S.S."/>
            <person name="Banfield J.F."/>
        </authorList>
    </citation>
    <scope>NUCLEOTIDE SEQUENCE [LARGE SCALE GENOMIC DNA]</scope>
</reference>
<sequence>MKKMSIVFAALVLIAVGLFMDTISTNHKAYAYWGEGGSTEYVTYGNGSSQTVTLDRAEYQKLINDFAAVTEELGTYKALEIFWATEILTPAPAPCTSSCAGRNLQIM</sequence>
<name>A0A1F5T9E9_9BACT</name>
<accession>A0A1F5T9E9</accession>
<evidence type="ECO:0000313" key="1">
    <source>
        <dbReference type="EMBL" id="OGF35071.1"/>
    </source>
</evidence>
<proteinExistence type="predicted"/>
<organism evidence="1 2">
    <name type="scientific">Candidatus Falkowbacteria bacterium RIFOXYC2_FULL_48_21</name>
    <dbReference type="NCBI Taxonomy" id="1798005"/>
    <lineage>
        <taxon>Bacteria</taxon>
        <taxon>Candidatus Falkowiibacteriota</taxon>
    </lineage>
</organism>
<protein>
    <submittedName>
        <fullName evidence="1">Uncharacterized protein</fullName>
    </submittedName>
</protein>
<dbReference type="AlphaFoldDB" id="A0A1F5T9E9"/>
<dbReference type="EMBL" id="MFGM01000059">
    <property type="protein sequence ID" value="OGF35071.1"/>
    <property type="molecule type" value="Genomic_DNA"/>
</dbReference>
<comment type="caution">
    <text evidence="1">The sequence shown here is derived from an EMBL/GenBank/DDBJ whole genome shotgun (WGS) entry which is preliminary data.</text>
</comment>
<dbReference type="Proteomes" id="UP000178656">
    <property type="component" value="Unassembled WGS sequence"/>
</dbReference>
<gene>
    <name evidence="1" type="ORF">A2482_03105</name>
</gene>